<accession>A0ABN2QPA2</accession>
<evidence type="ECO:0000313" key="2">
    <source>
        <dbReference type="Proteomes" id="UP001499854"/>
    </source>
</evidence>
<dbReference type="RefSeq" id="WP_344655669.1">
    <property type="nucleotide sequence ID" value="NZ_BAAAQM010000003.1"/>
</dbReference>
<sequence>MAAVTEVLADYARGHASRSDVVRALLAHDGWYAPMMWLDEAFPERKVYDRMIPTPALGQAPGPGRLWLFTDADQVQAAIEAGGAFAAAGGPVPGTEVFGALTRGTTEVRVNPAAPAEQEWLMGVDDELLAYLARWIDALKVETALVDTTDDLGPRLARFEHYVVPVDETGRPRVVSMEHPPGNYVMAYTAPDLFMEHQKRDGGVTGGADMAAAALFQLADYDGVDGVVLNMTETDSFVLPTDLCQAVLKLTA</sequence>
<dbReference type="EMBL" id="BAAAQM010000003">
    <property type="protein sequence ID" value="GAA1955881.1"/>
    <property type="molecule type" value="Genomic_DNA"/>
</dbReference>
<evidence type="ECO:0000313" key="1">
    <source>
        <dbReference type="EMBL" id="GAA1955881.1"/>
    </source>
</evidence>
<gene>
    <name evidence="1" type="ORF">GCM10009838_09540</name>
</gene>
<reference evidence="1 2" key="1">
    <citation type="journal article" date="2019" name="Int. J. Syst. Evol. Microbiol.">
        <title>The Global Catalogue of Microorganisms (GCM) 10K type strain sequencing project: providing services to taxonomists for standard genome sequencing and annotation.</title>
        <authorList>
            <consortium name="The Broad Institute Genomics Platform"/>
            <consortium name="The Broad Institute Genome Sequencing Center for Infectious Disease"/>
            <person name="Wu L."/>
            <person name="Ma J."/>
        </authorList>
    </citation>
    <scope>NUCLEOTIDE SEQUENCE [LARGE SCALE GENOMIC DNA]</scope>
    <source>
        <strain evidence="1 2">JCM 16013</strain>
    </source>
</reference>
<name>A0ABN2QPA2_9ACTN</name>
<evidence type="ECO:0008006" key="3">
    <source>
        <dbReference type="Google" id="ProtNLM"/>
    </source>
</evidence>
<dbReference type="Proteomes" id="UP001499854">
    <property type="component" value="Unassembled WGS sequence"/>
</dbReference>
<keyword evidence="2" id="KW-1185">Reference proteome</keyword>
<protein>
    <recommendedName>
        <fullName evidence="3">SseB protein N-terminal domain-containing protein</fullName>
    </recommendedName>
</protein>
<proteinExistence type="predicted"/>
<comment type="caution">
    <text evidence="1">The sequence shown here is derived from an EMBL/GenBank/DDBJ whole genome shotgun (WGS) entry which is preliminary data.</text>
</comment>
<organism evidence="1 2">
    <name type="scientific">Catenulispora subtropica</name>
    <dbReference type="NCBI Taxonomy" id="450798"/>
    <lineage>
        <taxon>Bacteria</taxon>
        <taxon>Bacillati</taxon>
        <taxon>Actinomycetota</taxon>
        <taxon>Actinomycetes</taxon>
        <taxon>Catenulisporales</taxon>
        <taxon>Catenulisporaceae</taxon>
        <taxon>Catenulispora</taxon>
    </lineage>
</organism>